<dbReference type="GO" id="GO:0046872">
    <property type="term" value="F:metal ion binding"/>
    <property type="evidence" value="ECO:0007669"/>
    <property type="project" value="UniProtKB-KW"/>
</dbReference>
<dbReference type="Gene3D" id="3.40.50.150">
    <property type="entry name" value="Vaccinia Virus protein VP39"/>
    <property type="match status" value="1"/>
</dbReference>
<evidence type="ECO:0000256" key="2">
    <source>
        <dbReference type="ARBA" id="ARBA00022842"/>
    </source>
</evidence>
<organism evidence="3 4">
    <name type="scientific">Triticum urartu</name>
    <name type="common">Red wild einkorn</name>
    <name type="synonym">Crithodium urartu</name>
    <dbReference type="NCBI Taxonomy" id="4572"/>
    <lineage>
        <taxon>Eukaryota</taxon>
        <taxon>Viridiplantae</taxon>
        <taxon>Streptophyta</taxon>
        <taxon>Embryophyta</taxon>
        <taxon>Tracheophyta</taxon>
        <taxon>Spermatophyta</taxon>
        <taxon>Magnoliopsida</taxon>
        <taxon>Liliopsida</taxon>
        <taxon>Poales</taxon>
        <taxon>Poaceae</taxon>
        <taxon>BOP clade</taxon>
        <taxon>Pooideae</taxon>
        <taxon>Triticodae</taxon>
        <taxon>Triticeae</taxon>
        <taxon>Triticinae</taxon>
        <taxon>Triticum</taxon>
    </lineage>
</organism>
<dbReference type="InterPro" id="IPR042086">
    <property type="entry name" value="MeTrfase_capping"/>
</dbReference>
<reference evidence="4" key="1">
    <citation type="journal article" date="2013" name="Nature">
        <title>Draft genome of the wheat A-genome progenitor Triticum urartu.</title>
        <authorList>
            <person name="Ling H.Q."/>
            <person name="Zhao S."/>
            <person name="Liu D."/>
            <person name="Wang J."/>
            <person name="Sun H."/>
            <person name="Zhang C."/>
            <person name="Fan H."/>
            <person name="Li D."/>
            <person name="Dong L."/>
            <person name="Tao Y."/>
            <person name="Gao C."/>
            <person name="Wu H."/>
            <person name="Li Y."/>
            <person name="Cui Y."/>
            <person name="Guo X."/>
            <person name="Zheng S."/>
            <person name="Wang B."/>
            <person name="Yu K."/>
            <person name="Liang Q."/>
            <person name="Yang W."/>
            <person name="Lou X."/>
            <person name="Chen J."/>
            <person name="Feng M."/>
            <person name="Jian J."/>
            <person name="Zhang X."/>
            <person name="Luo G."/>
            <person name="Jiang Y."/>
            <person name="Liu J."/>
            <person name="Wang Z."/>
            <person name="Sha Y."/>
            <person name="Zhang B."/>
            <person name="Wu H."/>
            <person name="Tang D."/>
            <person name="Shen Q."/>
            <person name="Xue P."/>
            <person name="Zou S."/>
            <person name="Wang X."/>
            <person name="Liu X."/>
            <person name="Wang F."/>
            <person name="Yang Y."/>
            <person name="An X."/>
            <person name="Dong Z."/>
            <person name="Zhang K."/>
            <person name="Zhang X."/>
            <person name="Luo M.C."/>
            <person name="Dvorak J."/>
            <person name="Tong Y."/>
            <person name="Wang J."/>
            <person name="Yang H."/>
            <person name="Li Z."/>
            <person name="Wang D."/>
            <person name="Zhang A."/>
            <person name="Wang J."/>
        </authorList>
    </citation>
    <scope>NUCLEOTIDE SEQUENCE</scope>
    <source>
        <strain evidence="4">cv. G1812</strain>
    </source>
</reference>
<dbReference type="InterPro" id="IPR005299">
    <property type="entry name" value="MeTrfase_7"/>
</dbReference>
<sequence length="375" mass="42799">MEVEQWLHMANGDGENSYATNSRLQEKAMLETRPVLQGAVVELYRSLPDKSTMVVADLGCSSGPNTLLLVWEVIGTISDHNREEEQEQRPPAAAMELQFFLNDLPGNDFNLVFRSLDRLQELTADRRPQYYVAGMPGSFYTRLFPCRSVHLFHSSYSLMWTSKVRDELSRGAYLNEESIYIGKSTPPAVIKLYQEEYQKDLSLFLTLRFNELVRGGHMVLTFLGRKSKDMLLHGEASSMCELFDQVLFFCNVWQGLVEKEKLVSFNLPFYAPSMDEVKAVVEENNLFNVEHMSVFESSWDPQDYDTNDDVVLGCSSSGLNVARCIRAVAEPLIKKHFGEAILDDLFMVYASMISKHLKKAKAKYPIIIIYLKAKH</sequence>
<dbReference type="Gramene" id="TuG1812G0100004389.01.T01">
    <property type="protein sequence ID" value="TuG1812G0100004389.01.T01"/>
    <property type="gene ID" value="TuG1812G0100004389.01"/>
</dbReference>
<dbReference type="Pfam" id="PF03492">
    <property type="entry name" value="Methyltransf_7"/>
    <property type="match status" value="1"/>
</dbReference>
<dbReference type="AlphaFoldDB" id="A0A8R7K3S1"/>
<dbReference type="SUPFAM" id="SSF53335">
    <property type="entry name" value="S-adenosyl-L-methionine-dependent methyltransferases"/>
    <property type="match status" value="1"/>
</dbReference>
<name>A0A8R7K3S1_TRIUA</name>
<accession>A0A8R7K3S1</accession>
<dbReference type="Proteomes" id="UP000015106">
    <property type="component" value="Chromosome 1"/>
</dbReference>
<reference evidence="3" key="3">
    <citation type="submission" date="2022-06" db="UniProtKB">
        <authorList>
            <consortium name="EnsemblPlants"/>
        </authorList>
    </citation>
    <scope>IDENTIFICATION</scope>
</reference>
<dbReference type="EnsemblPlants" id="TuG1812G0100004389.01.T01">
    <property type="protein sequence ID" value="TuG1812G0100004389.01.T01"/>
    <property type="gene ID" value="TuG1812G0100004389.01"/>
</dbReference>
<keyword evidence="2" id="KW-0460">Magnesium</keyword>
<protein>
    <recommendedName>
        <fullName evidence="5">Salicylate O-methyltransferase</fullName>
    </recommendedName>
</protein>
<keyword evidence="4" id="KW-1185">Reference proteome</keyword>
<evidence type="ECO:0000313" key="4">
    <source>
        <dbReference type="Proteomes" id="UP000015106"/>
    </source>
</evidence>
<evidence type="ECO:0000313" key="3">
    <source>
        <dbReference type="EnsemblPlants" id="TuG1812G0100004389.01.T01"/>
    </source>
</evidence>
<dbReference type="PANTHER" id="PTHR31009">
    <property type="entry name" value="S-ADENOSYL-L-METHIONINE:CARBOXYL METHYLTRANSFERASE FAMILY PROTEIN"/>
    <property type="match status" value="1"/>
</dbReference>
<dbReference type="InterPro" id="IPR029063">
    <property type="entry name" value="SAM-dependent_MTases_sf"/>
</dbReference>
<evidence type="ECO:0008006" key="5">
    <source>
        <dbReference type="Google" id="ProtNLM"/>
    </source>
</evidence>
<proteinExistence type="predicted"/>
<dbReference type="Gene3D" id="1.10.1200.270">
    <property type="entry name" value="Methyltransferase, alpha-helical capping domain"/>
    <property type="match status" value="1"/>
</dbReference>
<keyword evidence="1" id="KW-0479">Metal-binding</keyword>
<dbReference type="GO" id="GO:0008168">
    <property type="term" value="F:methyltransferase activity"/>
    <property type="evidence" value="ECO:0007669"/>
    <property type="project" value="InterPro"/>
</dbReference>
<evidence type="ECO:0000256" key="1">
    <source>
        <dbReference type="ARBA" id="ARBA00022723"/>
    </source>
</evidence>
<reference evidence="3" key="2">
    <citation type="submission" date="2018-03" db="EMBL/GenBank/DDBJ databases">
        <title>The Triticum urartu genome reveals the dynamic nature of wheat genome evolution.</title>
        <authorList>
            <person name="Ling H."/>
            <person name="Ma B."/>
            <person name="Shi X."/>
            <person name="Liu H."/>
            <person name="Dong L."/>
            <person name="Sun H."/>
            <person name="Cao Y."/>
            <person name="Gao Q."/>
            <person name="Zheng S."/>
            <person name="Li Y."/>
            <person name="Yu Y."/>
            <person name="Du H."/>
            <person name="Qi M."/>
            <person name="Li Y."/>
            <person name="Yu H."/>
            <person name="Cui Y."/>
            <person name="Wang N."/>
            <person name="Chen C."/>
            <person name="Wu H."/>
            <person name="Zhao Y."/>
            <person name="Zhang J."/>
            <person name="Li Y."/>
            <person name="Zhou W."/>
            <person name="Zhang B."/>
            <person name="Hu W."/>
            <person name="Eijk M."/>
            <person name="Tang J."/>
            <person name="Witsenboer H."/>
            <person name="Zhao S."/>
            <person name="Li Z."/>
            <person name="Zhang A."/>
            <person name="Wang D."/>
            <person name="Liang C."/>
        </authorList>
    </citation>
    <scope>NUCLEOTIDE SEQUENCE [LARGE SCALE GENOMIC DNA]</scope>
    <source>
        <strain evidence="3">cv. G1812</strain>
    </source>
</reference>